<protein>
    <submittedName>
        <fullName evidence="1">Uncharacterized protein</fullName>
    </submittedName>
</protein>
<gene>
    <name evidence="1" type="ORF">S12H4_37842</name>
</gene>
<sequence length="77" mass="8996">VEWEIVFQPKMDDVVRLDKFLIAKLDPAYKHRLGHGGRVIIDYGLRDKDESYRVAEFVRHQSPIGEGLLNVQLRVHL</sequence>
<dbReference type="EMBL" id="BARW01022726">
    <property type="protein sequence ID" value="GAI88545.1"/>
    <property type="molecule type" value="Genomic_DNA"/>
</dbReference>
<reference evidence="1" key="1">
    <citation type="journal article" date="2014" name="Front. Microbiol.">
        <title>High frequency of phylogenetically diverse reductive dehalogenase-homologous genes in deep subseafloor sedimentary metagenomes.</title>
        <authorList>
            <person name="Kawai M."/>
            <person name="Futagami T."/>
            <person name="Toyoda A."/>
            <person name="Takaki Y."/>
            <person name="Nishi S."/>
            <person name="Hori S."/>
            <person name="Arai W."/>
            <person name="Tsubouchi T."/>
            <person name="Morono Y."/>
            <person name="Uchiyama I."/>
            <person name="Ito T."/>
            <person name="Fujiyama A."/>
            <person name="Inagaki F."/>
            <person name="Takami H."/>
        </authorList>
    </citation>
    <scope>NUCLEOTIDE SEQUENCE</scope>
    <source>
        <strain evidence="1">Expedition CK06-06</strain>
    </source>
</reference>
<proteinExistence type="predicted"/>
<organism evidence="1">
    <name type="scientific">marine sediment metagenome</name>
    <dbReference type="NCBI Taxonomy" id="412755"/>
    <lineage>
        <taxon>unclassified sequences</taxon>
        <taxon>metagenomes</taxon>
        <taxon>ecological metagenomes</taxon>
    </lineage>
</organism>
<evidence type="ECO:0000313" key="1">
    <source>
        <dbReference type="EMBL" id="GAI88545.1"/>
    </source>
</evidence>
<name>X1TLW5_9ZZZZ</name>
<comment type="caution">
    <text evidence="1">The sequence shown here is derived from an EMBL/GenBank/DDBJ whole genome shotgun (WGS) entry which is preliminary data.</text>
</comment>
<dbReference type="AlphaFoldDB" id="X1TLW5"/>
<accession>X1TLW5</accession>
<feature type="non-terminal residue" evidence="1">
    <location>
        <position position="1"/>
    </location>
</feature>